<dbReference type="PANTHER" id="PTHR43319:SF3">
    <property type="entry name" value="BETA-LACTAMASE-RELATED DOMAIN-CONTAINING PROTEIN"/>
    <property type="match status" value="1"/>
</dbReference>
<dbReference type="InterPro" id="IPR052907">
    <property type="entry name" value="Beta-lactamase/esterase"/>
</dbReference>
<dbReference type="EMBL" id="FLUV01000164">
    <property type="protein sequence ID" value="SBW17838.1"/>
    <property type="molecule type" value="Genomic_DNA"/>
</dbReference>
<organism evidence="2 3">
    <name type="scientific">Candidatus Protofrankia californiensis</name>
    <dbReference type="NCBI Taxonomy" id="1839754"/>
    <lineage>
        <taxon>Bacteria</taxon>
        <taxon>Bacillati</taxon>
        <taxon>Actinomycetota</taxon>
        <taxon>Actinomycetes</taxon>
        <taxon>Frankiales</taxon>
        <taxon>Frankiaceae</taxon>
        <taxon>Protofrankia</taxon>
    </lineage>
</organism>
<accession>A0A1C3NTI2</accession>
<reference evidence="3" key="1">
    <citation type="submission" date="2016-02" db="EMBL/GenBank/DDBJ databases">
        <authorList>
            <person name="Wibberg D."/>
        </authorList>
    </citation>
    <scope>NUCLEOTIDE SEQUENCE [LARGE SCALE GENOMIC DNA]</scope>
</reference>
<sequence>MSPRGMSASPMPSSRTFDELADVGAAFAAVRDGEVVVDLWGGVANSATGTAWETDTVVPLFSGTKSLVALCLLILANRGQFDLDAPVVRYWPEFVDRGKAEVTVAEVASHRARRPAVRAPLAPADLLDPARLAALLARQPQERDARTAIHLPSADFWLVNRPGSGGGS</sequence>
<dbReference type="Gene3D" id="3.40.710.10">
    <property type="entry name" value="DD-peptidase/beta-lactamase superfamily"/>
    <property type="match status" value="1"/>
</dbReference>
<proteinExistence type="predicted"/>
<dbReference type="Pfam" id="PF00144">
    <property type="entry name" value="Beta-lactamase"/>
    <property type="match status" value="1"/>
</dbReference>
<evidence type="ECO:0000259" key="1">
    <source>
        <dbReference type="Pfam" id="PF00144"/>
    </source>
</evidence>
<evidence type="ECO:0000313" key="2">
    <source>
        <dbReference type="EMBL" id="SBW17838.1"/>
    </source>
</evidence>
<dbReference type="InterPro" id="IPR012338">
    <property type="entry name" value="Beta-lactam/transpept-like"/>
</dbReference>
<dbReference type="AlphaFoldDB" id="A0A1C3NTI2"/>
<feature type="domain" description="Beta-lactamase-related" evidence="1">
    <location>
        <begin position="15"/>
        <end position="148"/>
    </location>
</feature>
<dbReference type="InterPro" id="IPR001466">
    <property type="entry name" value="Beta-lactam-related"/>
</dbReference>
<dbReference type="SUPFAM" id="SSF56601">
    <property type="entry name" value="beta-lactamase/transpeptidase-like"/>
    <property type="match status" value="1"/>
</dbReference>
<name>A0A1C3NTI2_9ACTN</name>
<keyword evidence="3" id="KW-1185">Reference proteome</keyword>
<dbReference type="Proteomes" id="UP000199013">
    <property type="component" value="Unassembled WGS sequence"/>
</dbReference>
<dbReference type="PANTHER" id="PTHR43319">
    <property type="entry name" value="BETA-LACTAMASE-RELATED"/>
    <property type="match status" value="1"/>
</dbReference>
<protein>
    <recommendedName>
        <fullName evidence="1">Beta-lactamase-related domain-containing protein</fullName>
    </recommendedName>
</protein>
<evidence type="ECO:0000313" key="3">
    <source>
        <dbReference type="Proteomes" id="UP000199013"/>
    </source>
</evidence>
<gene>
    <name evidence="2" type="ORF">FDG2_0393</name>
</gene>